<reference evidence="3" key="1">
    <citation type="journal article" date="2021" name="Proc. Natl. Acad. Sci. U.S.A.">
        <title>A Catalog of Tens of Thousands of Viruses from Human Metagenomes Reveals Hidden Associations with Chronic Diseases.</title>
        <authorList>
            <person name="Tisza M.J."/>
            <person name="Buck C.B."/>
        </authorList>
    </citation>
    <scope>NUCLEOTIDE SEQUENCE</scope>
    <source>
        <strain evidence="3">CtM4S20</strain>
    </source>
</reference>
<dbReference type="Pfam" id="PF14265">
    <property type="entry name" value="DUF4355"/>
    <property type="match status" value="1"/>
</dbReference>
<sequence>MNKETEVVETVEDVEKVTAEPEEHQEEPKDEKKYTDADVDKIINKKFAKWKEEAEKAEKEAEKLRKMNAEQKAEYEAQKQAERIAELEAQLNRNGLEKEASKMLFEAGITADETVLDFVVRNNAEDTQQSVQSLIGLVNTLAEAKVQTMLVGKTPTKQEETGQGITKEQFRKMGYQSRNELFQTNPELYNQLKG</sequence>
<organism evidence="3">
    <name type="scientific">Siphoviridae sp. ctM4S20</name>
    <dbReference type="NCBI Taxonomy" id="2825458"/>
    <lineage>
        <taxon>Viruses</taxon>
        <taxon>Duplodnaviria</taxon>
        <taxon>Heunggongvirae</taxon>
        <taxon>Uroviricota</taxon>
        <taxon>Caudoviricetes</taxon>
    </lineage>
</organism>
<accession>A0A8S5P953</accession>
<dbReference type="EMBL" id="BK015356">
    <property type="protein sequence ID" value="DAE02971.1"/>
    <property type="molecule type" value="Genomic_DNA"/>
</dbReference>
<keyword evidence="1" id="KW-0175">Coiled coil</keyword>
<feature type="coiled-coil region" evidence="1">
    <location>
        <begin position="40"/>
        <end position="97"/>
    </location>
</feature>
<evidence type="ECO:0000256" key="1">
    <source>
        <dbReference type="SAM" id="Coils"/>
    </source>
</evidence>
<feature type="compositionally biased region" description="Basic and acidic residues" evidence="2">
    <location>
        <begin position="13"/>
        <end position="36"/>
    </location>
</feature>
<evidence type="ECO:0000256" key="2">
    <source>
        <dbReference type="SAM" id="MobiDB-lite"/>
    </source>
</evidence>
<protein>
    <submittedName>
        <fullName evidence="3">Major head protein</fullName>
    </submittedName>
</protein>
<dbReference type="InterPro" id="IPR025580">
    <property type="entry name" value="Gp46"/>
</dbReference>
<feature type="region of interest" description="Disordered" evidence="2">
    <location>
        <begin position="1"/>
        <end position="36"/>
    </location>
</feature>
<proteinExistence type="predicted"/>
<name>A0A8S5P953_9CAUD</name>
<evidence type="ECO:0000313" key="3">
    <source>
        <dbReference type="EMBL" id="DAE02971.1"/>
    </source>
</evidence>